<keyword evidence="6 8" id="KW-0315">Glutamine amidotransferase</keyword>
<keyword evidence="8" id="KW-0061">Asparagine biosynthesis</keyword>
<evidence type="ECO:0000256" key="2">
    <source>
        <dbReference type="ARBA" id="ARBA00005752"/>
    </source>
</evidence>
<dbReference type="RefSeq" id="WP_062252861.1">
    <property type="nucleotide sequence ID" value="NZ_CP014229.1"/>
</dbReference>
<keyword evidence="5 9" id="KW-0067">ATP-binding</keyword>
<dbReference type="InterPro" id="IPR033738">
    <property type="entry name" value="AsnB_N"/>
</dbReference>
<dbReference type="STRING" id="44742.AXF13_09410"/>
<accession>A0A109W4G0</accession>
<keyword evidence="4 9" id="KW-0547">Nucleotide-binding</keyword>
<dbReference type="CDD" id="cd00712">
    <property type="entry name" value="AsnB"/>
    <property type="match status" value="1"/>
</dbReference>
<evidence type="ECO:0000256" key="4">
    <source>
        <dbReference type="ARBA" id="ARBA00022741"/>
    </source>
</evidence>
<comment type="catalytic activity">
    <reaction evidence="7">
        <text>L-aspartate + L-glutamine + ATP + H2O = L-asparagine + L-glutamate + AMP + diphosphate + H(+)</text>
        <dbReference type="Rhea" id="RHEA:12228"/>
        <dbReference type="ChEBI" id="CHEBI:15377"/>
        <dbReference type="ChEBI" id="CHEBI:15378"/>
        <dbReference type="ChEBI" id="CHEBI:29985"/>
        <dbReference type="ChEBI" id="CHEBI:29991"/>
        <dbReference type="ChEBI" id="CHEBI:30616"/>
        <dbReference type="ChEBI" id="CHEBI:33019"/>
        <dbReference type="ChEBI" id="CHEBI:58048"/>
        <dbReference type="ChEBI" id="CHEBI:58359"/>
        <dbReference type="ChEBI" id="CHEBI:456215"/>
        <dbReference type="EC" id="6.3.5.4"/>
    </reaction>
</comment>
<comment type="similarity">
    <text evidence="2">Belongs to the asparagine synthetase family.</text>
</comment>
<dbReference type="GO" id="GO:0006529">
    <property type="term" value="P:asparagine biosynthetic process"/>
    <property type="evidence" value="ECO:0007669"/>
    <property type="project" value="UniProtKB-KW"/>
</dbReference>
<feature type="active site" description="For GATase activity" evidence="8">
    <location>
        <position position="2"/>
    </location>
</feature>
<evidence type="ECO:0000256" key="6">
    <source>
        <dbReference type="ARBA" id="ARBA00022962"/>
    </source>
</evidence>
<dbReference type="SUPFAM" id="SSF52402">
    <property type="entry name" value="Adenine nucleotide alpha hydrolases-like"/>
    <property type="match status" value="1"/>
</dbReference>
<evidence type="ECO:0000256" key="8">
    <source>
        <dbReference type="PIRSR" id="PIRSR001589-1"/>
    </source>
</evidence>
<gene>
    <name evidence="12" type="ORF">AXF13_09410</name>
</gene>
<dbReference type="InterPro" id="IPR001962">
    <property type="entry name" value="Asn_synthase"/>
</dbReference>
<feature type="binding site" evidence="9">
    <location>
        <position position="304"/>
    </location>
    <ligand>
        <name>ATP</name>
        <dbReference type="ChEBI" id="CHEBI:30616"/>
    </ligand>
</feature>
<protein>
    <recommendedName>
        <fullName evidence="3">asparagine synthase (glutamine-hydrolyzing)</fullName>
        <ecNumber evidence="3">6.3.5.4</ecNumber>
    </recommendedName>
</protein>
<dbReference type="Gene3D" id="3.60.20.10">
    <property type="entry name" value="Glutamine Phosphoribosylpyrophosphate, subunit 1, domain 1"/>
    <property type="match status" value="1"/>
</dbReference>
<dbReference type="InterPro" id="IPR014729">
    <property type="entry name" value="Rossmann-like_a/b/a_fold"/>
</dbReference>
<dbReference type="InterPro" id="IPR017932">
    <property type="entry name" value="GATase_2_dom"/>
</dbReference>
<dbReference type="KEGG" id="dfi:AXF13_09410"/>
<dbReference type="EMBL" id="CP014229">
    <property type="protein sequence ID" value="AMD90320.1"/>
    <property type="molecule type" value="Genomic_DNA"/>
</dbReference>
<evidence type="ECO:0000256" key="9">
    <source>
        <dbReference type="PIRSR" id="PIRSR001589-2"/>
    </source>
</evidence>
<dbReference type="InterPro" id="IPR051786">
    <property type="entry name" value="ASN_synthetase/amidase"/>
</dbReference>
<evidence type="ECO:0000256" key="7">
    <source>
        <dbReference type="ARBA" id="ARBA00048741"/>
    </source>
</evidence>
<evidence type="ECO:0000256" key="1">
    <source>
        <dbReference type="ARBA" id="ARBA00005187"/>
    </source>
</evidence>
<dbReference type="EC" id="6.3.5.4" evidence="3"/>
<dbReference type="Proteomes" id="UP000069241">
    <property type="component" value="Chromosome"/>
</dbReference>
<dbReference type="InterPro" id="IPR006426">
    <property type="entry name" value="Asn_synth_AEB"/>
</dbReference>
<dbReference type="CDD" id="cd01991">
    <property type="entry name" value="Asn_synthase_B_C"/>
    <property type="match status" value="1"/>
</dbReference>
<sequence>MCGICGFFSCNAAGLNPGEAQKILENMTMCLSHRGPDGHGEWLDADAGIALGHRRLSIRDISPAGAQPMHSHCGRYVLTYNGEIYNNEELRHYILKVKEQEPCWQGHSDTEVFLEACATLGIHRTLELCIGMFSFALWDKKEHRLILGRDRFGVKPLYWTVQNNTLIFSSEVKSLRRYPYFNPEIDRNRLAAFFRCNYLPDPLTIFADVRKLRPGYVLIADGMEVPREEQWWSAREVALAGVANRIDCHKEALDELHHLIQDAVSRRMVADVAIGAFLSGGVDSSLVVAVMQEAASRPINTYSIGFEEVDYNEAPYAKAIAAVLGTQHTELYITSKDAAELIPQLPQIYDDLFADSSQIPTYFLSRLARKDVMVALSGDGGDEFFAGYAQHSLKIPFYRNLPTSRSHLYQRMHLGRWRGMDVVPGGRVPSSYFVQGIDDDMFLDDGELAQFIDTVHYLPGDILHKVDRASMAVSLEVRPPLLDHRIYALAWRMPPHLRRACGKAKWPLRHLLNHYVSPELTERPKQGFALPLLSWVRGPLRDWAESLLDPARLRREAWLSPEVVARMWKEALEGRQNMEQIWAVLMFQSWLEMFVKEK</sequence>
<feature type="site" description="Important for beta-aspartyl-AMP intermediate formation" evidence="10">
    <location>
        <position position="379"/>
    </location>
</feature>
<dbReference type="InterPro" id="IPR029055">
    <property type="entry name" value="Ntn_hydrolases_N"/>
</dbReference>
<dbReference type="PROSITE" id="PS51278">
    <property type="entry name" value="GATASE_TYPE_2"/>
    <property type="match status" value="1"/>
</dbReference>
<evidence type="ECO:0000259" key="11">
    <source>
        <dbReference type="PROSITE" id="PS51278"/>
    </source>
</evidence>
<keyword evidence="8" id="KW-0028">Amino-acid biosynthesis</keyword>
<comment type="pathway">
    <text evidence="1">Amino-acid biosynthesis; L-asparagine biosynthesis; L-asparagine from L-aspartate (L-Gln route): step 1/1.</text>
</comment>
<dbReference type="GO" id="GO:0004066">
    <property type="term" value="F:asparagine synthase (glutamine-hydrolyzing) activity"/>
    <property type="evidence" value="ECO:0007669"/>
    <property type="project" value="UniProtKB-EC"/>
</dbReference>
<proteinExistence type="inferred from homology"/>
<dbReference type="SUPFAM" id="SSF56235">
    <property type="entry name" value="N-terminal nucleophile aminohydrolases (Ntn hydrolases)"/>
    <property type="match status" value="1"/>
</dbReference>
<dbReference type="GO" id="GO:0005829">
    <property type="term" value="C:cytosol"/>
    <property type="evidence" value="ECO:0007669"/>
    <property type="project" value="TreeGrafter"/>
</dbReference>
<evidence type="ECO:0000313" key="13">
    <source>
        <dbReference type="Proteomes" id="UP000069241"/>
    </source>
</evidence>
<evidence type="ECO:0000256" key="3">
    <source>
        <dbReference type="ARBA" id="ARBA00012737"/>
    </source>
</evidence>
<reference evidence="13" key="1">
    <citation type="submission" date="2016-02" db="EMBL/GenBank/DDBJ databases">
        <authorList>
            <person name="Holder M.E."/>
            <person name="Ajami N.J."/>
            <person name="Petrosino J.F."/>
        </authorList>
    </citation>
    <scope>NUCLEOTIDE SEQUENCE [LARGE SCALE GENOMIC DNA]</scope>
    <source>
        <strain evidence="13">CCUG 45958</strain>
    </source>
</reference>
<keyword evidence="13" id="KW-1185">Reference proteome</keyword>
<dbReference type="Gene3D" id="3.40.50.620">
    <property type="entry name" value="HUPs"/>
    <property type="match status" value="1"/>
</dbReference>
<organism evidence="12 13">
    <name type="scientific">Desulfovibrio fairfieldensis</name>
    <dbReference type="NCBI Taxonomy" id="44742"/>
    <lineage>
        <taxon>Bacteria</taxon>
        <taxon>Pseudomonadati</taxon>
        <taxon>Thermodesulfobacteriota</taxon>
        <taxon>Desulfovibrionia</taxon>
        <taxon>Desulfovibrionales</taxon>
        <taxon>Desulfovibrionaceae</taxon>
        <taxon>Desulfovibrio</taxon>
    </lineage>
</organism>
<feature type="domain" description="Glutamine amidotransferase type-2" evidence="11">
    <location>
        <begin position="2"/>
        <end position="223"/>
    </location>
</feature>
<dbReference type="Pfam" id="PF00733">
    <property type="entry name" value="Asn_synthase"/>
    <property type="match status" value="1"/>
</dbReference>
<feature type="binding site" evidence="9">
    <location>
        <position position="109"/>
    </location>
    <ligand>
        <name>L-glutamine</name>
        <dbReference type="ChEBI" id="CHEBI:58359"/>
    </ligand>
</feature>
<dbReference type="PIRSF" id="PIRSF001589">
    <property type="entry name" value="Asn_synthetase_glu-h"/>
    <property type="match status" value="1"/>
</dbReference>
<evidence type="ECO:0000256" key="5">
    <source>
        <dbReference type="ARBA" id="ARBA00022840"/>
    </source>
</evidence>
<feature type="binding site" evidence="9">
    <location>
        <begin position="377"/>
        <end position="378"/>
    </location>
    <ligand>
        <name>ATP</name>
        <dbReference type="ChEBI" id="CHEBI:30616"/>
    </ligand>
</feature>
<name>A0A109W4G0_9BACT</name>
<dbReference type="Pfam" id="PF13522">
    <property type="entry name" value="GATase_6"/>
    <property type="match status" value="1"/>
</dbReference>
<evidence type="ECO:0000313" key="12">
    <source>
        <dbReference type="EMBL" id="AMD90320.1"/>
    </source>
</evidence>
<dbReference type="AlphaFoldDB" id="A0A109W4G0"/>
<dbReference type="PANTHER" id="PTHR43284:SF1">
    <property type="entry name" value="ASPARAGINE SYNTHETASE"/>
    <property type="match status" value="1"/>
</dbReference>
<dbReference type="GO" id="GO:0005524">
    <property type="term" value="F:ATP binding"/>
    <property type="evidence" value="ECO:0007669"/>
    <property type="project" value="UniProtKB-KW"/>
</dbReference>
<dbReference type="NCBIfam" id="TIGR01536">
    <property type="entry name" value="asn_synth_AEB"/>
    <property type="match status" value="1"/>
</dbReference>
<evidence type="ECO:0000256" key="10">
    <source>
        <dbReference type="PIRSR" id="PIRSR001589-3"/>
    </source>
</evidence>
<dbReference type="PANTHER" id="PTHR43284">
    <property type="entry name" value="ASPARAGINE SYNTHETASE (GLUTAMINE-HYDROLYZING)"/>
    <property type="match status" value="1"/>
</dbReference>